<dbReference type="InterPro" id="IPR005467">
    <property type="entry name" value="His_kinase_dom"/>
</dbReference>
<dbReference type="GO" id="GO:0004721">
    <property type="term" value="F:phosphoprotein phosphatase activity"/>
    <property type="evidence" value="ECO:0007669"/>
    <property type="project" value="TreeGrafter"/>
</dbReference>
<feature type="domain" description="Histidine kinase" evidence="8">
    <location>
        <begin position="220"/>
        <end position="395"/>
    </location>
</feature>
<dbReference type="PRINTS" id="PR00344">
    <property type="entry name" value="BCTRLSENSOR"/>
</dbReference>
<evidence type="ECO:0000256" key="5">
    <source>
        <dbReference type="ARBA" id="ARBA00022777"/>
    </source>
</evidence>
<reference evidence="9" key="2">
    <citation type="submission" date="2021-09" db="EMBL/GenBank/DDBJ databases">
        <authorList>
            <person name="Gilroy R."/>
        </authorList>
    </citation>
    <scope>NUCLEOTIDE SEQUENCE</scope>
    <source>
        <strain evidence="9">ChiGjej2B2-7701</strain>
    </source>
</reference>
<dbReference type="PANTHER" id="PTHR45453">
    <property type="entry name" value="PHOSPHATE REGULON SENSOR PROTEIN PHOR"/>
    <property type="match status" value="1"/>
</dbReference>
<keyword evidence="4" id="KW-0808">Transferase</keyword>
<dbReference type="EC" id="2.7.13.3" evidence="2"/>
<dbReference type="CDD" id="cd00075">
    <property type="entry name" value="HATPase"/>
    <property type="match status" value="1"/>
</dbReference>
<dbReference type="Pfam" id="PF02518">
    <property type="entry name" value="HATPase_c"/>
    <property type="match status" value="1"/>
</dbReference>
<evidence type="ECO:0000256" key="4">
    <source>
        <dbReference type="ARBA" id="ARBA00022679"/>
    </source>
</evidence>
<dbReference type="PROSITE" id="PS50109">
    <property type="entry name" value="HIS_KIN"/>
    <property type="match status" value="1"/>
</dbReference>
<organism evidence="9 10">
    <name type="scientific">Collinsella ihumii</name>
    <dbReference type="NCBI Taxonomy" id="1720204"/>
    <lineage>
        <taxon>Bacteria</taxon>
        <taxon>Bacillati</taxon>
        <taxon>Actinomycetota</taxon>
        <taxon>Coriobacteriia</taxon>
        <taxon>Coriobacteriales</taxon>
        <taxon>Coriobacteriaceae</taxon>
        <taxon>Collinsella</taxon>
    </lineage>
</organism>
<dbReference type="InterPro" id="IPR004358">
    <property type="entry name" value="Sig_transdc_His_kin-like_C"/>
</dbReference>
<accession>A0A921IRB0</accession>
<keyword evidence="3" id="KW-0597">Phosphoprotein</keyword>
<evidence type="ECO:0000256" key="6">
    <source>
        <dbReference type="ARBA" id="ARBA00023012"/>
    </source>
</evidence>
<dbReference type="SUPFAM" id="SSF55874">
    <property type="entry name" value="ATPase domain of HSP90 chaperone/DNA topoisomerase II/histidine kinase"/>
    <property type="match status" value="1"/>
</dbReference>
<sequence>MFERADAWEQLLPDQRMRRILSTLGASRPDIVFCSYSAAVMHRLPVSYRLLSRVHVAADAKEASHNSHHIVRHRMARVPSVEVDGVRVTPLVDTVIDCLITVSLGDGLAIADAFLRQLDIERELLVDLVAVLGAARRGVARALYTASWADGRSESGGESIARGVMIEEGIVPADLQVSFTDPVDRESTMRGDYLFRLLDGTQVLGELDGETRWTRSTKKQAGRMTELIGDLMELARADELDSRDSFSDVDVSRIVGRGVEDFLPLAEAFEKHLVTSIDEGAVVKGDETSLTRLVSVLLDNAIKYSDEYGDVEVTLSVTRGSVQFVVSNPASSLTAGETSQLFERFYRPDAARERSAGGYGIGLSIARSIVERHGGEIRARKLGDILEISASLPGA</sequence>
<dbReference type="Proteomes" id="UP000746751">
    <property type="component" value="Unassembled WGS sequence"/>
</dbReference>
<comment type="catalytic activity">
    <reaction evidence="1">
        <text>ATP + protein L-histidine = ADP + protein N-phospho-L-histidine.</text>
        <dbReference type="EC" id="2.7.13.3"/>
    </reaction>
</comment>
<evidence type="ECO:0000259" key="8">
    <source>
        <dbReference type="PROSITE" id="PS50109"/>
    </source>
</evidence>
<name>A0A921IRB0_9ACTN</name>
<evidence type="ECO:0000256" key="2">
    <source>
        <dbReference type="ARBA" id="ARBA00012438"/>
    </source>
</evidence>
<comment type="caution">
    <text evidence="9">The sequence shown here is derived from an EMBL/GenBank/DDBJ whole genome shotgun (WGS) entry which is preliminary data.</text>
</comment>
<protein>
    <recommendedName>
        <fullName evidence="7">Sensor-like histidine kinase SenX3</fullName>
        <ecNumber evidence="2">2.7.13.3</ecNumber>
    </recommendedName>
</protein>
<dbReference type="AlphaFoldDB" id="A0A921IRB0"/>
<evidence type="ECO:0000256" key="3">
    <source>
        <dbReference type="ARBA" id="ARBA00022553"/>
    </source>
</evidence>
<dbReference type="GO" id="GO:0000155">
    <property type="term" value="F:phosphorelay sensor kinase activity"/>
    <property type="evidence" value="ECO:0007669"/>
    <property type="project" value="TreeGrafter"/>
</dbReference>
<dbReference type="InterPro" id="IPR050351">
    <property type="entry name" value="BphY/WalK/GraS-like"/>
</dbReference>
<reference evidence="9" key="1">
    <citation type="journal article" date="2021" name="PeerJ">
        <title>Extensive microbial diversity within the chicken gut microbiome revealed by metagenomics and culture.</title>
        <authorList>
            <person name="Gilroy R."/>
            <person name="Ravi A."/>
            <person name="Getino M."/>
            <person name="Pursley I."/>
            <person name="Horton D.L."/>
            <person name="Alikhan N.F."/>
            <person name="Baker D."/>
            <person name="Gharbi K."/>
            <person name="Hall N."/>
            <person name="Watson M."/>
            <person name="Adriaenssens E.M."/>
            <person name="Foster-Nyarko E."/>
            <person name="Jarju S."/>
            <person name="Secka A."/>
            <person name="Antonio M."/>
            <person name="Oren A."/>
            <person name="Chaudhuri R.R."/>
            <person name="La Ragione R."/>
            <person name="Hildebrand F."/>
            <person name="Pallen M.J."/>
        </authorList>
    </citation>
    <scope>NUCLEOTIDE SEQUENCE</scope>
    <source>
        <strain evidence="9">ChiGjej2B2-7701</strain>
    </source>
</reference>
<dbReference type="GO" id="GO:0016036">
    <property type="term" value="P:cellular response to phosphate starvation"/>
    <property type="evidence" value="ECO:0007669"/>
    <property type="project" value="TreeGrafter"/>
</dbReference>
<dbReference type="GO" id="GO:0005886">
    <property type="term" value="C:plasma membrane"/>
    <property type="evidence" value="ECO:0007669"/>
    <property type="project" value="TreeGrafter"/>
</dbReference>
<dbReference type="EMBL" id="DYVF01000058">
    <property type="protein sequence ID" value="HJG31667.1"/>
    <property type="molecule type" value="Genomic_DNA"/>
</dbReference>
<evidence type="ECO:0000313" key="9">
    <source>
        <dbReference type="EMBL" id="HJG31667.1"/>
    </source>
</evidence>
<dbReference type="InterPro" id="IPR003594">
    <property type="entry name" value="HATPase_dom"/>
</dbReference>
<dbReference type="InterPro" id="IPR036890">
    <property type="entry name" value="HATPase_C_sf"/>
</dbReference>
<evidence type="ECO:0000256" key="1">
    <source>
        <dbReference type="ARBA" id="ARBA00000085"/>
    </source>
</evidence>
<dbReference type="PANTHER" id="PTHR45453:SF1">
    <property type="entry name" value="PHOSPHATE REGULON SENSOR PROTEIN PHOR"/>
    <property type="match status" value="1"/>
</dbReference>
<evidence type="ECO:0000256" key="7">
    <source>
        <dbReference type="ARBA" id="ARBA00039401"/>
    </source>
</evidence>
<dbReference type="Gene3D" id="3.30.565.10">
    <property type="entry name" value="Histidine kinase-like ATPase, C-terminal domain"/>
    <property type="match status" value="1"/>
</dbReference>
<gene>
    <name evidence="9" type="ORF">K8U80_09800</name>
</gene>
<evidence type="ECO:0000313" key="10">
    <source>
        <dbReference type="Proteomes" id="UP000746751"/>
    </source>
</evidence>
<proteinExistence type="predicted"/>
<keyword evidence="5 9" id="KW-0418">Kinase</keyword>
<keyword evidence="6" id="KW-0902">Two-component regulatory system</keyword>
<dbReference type="SMART" id="SM00387">
    <property type="entry name" value="HATPase_c"/>
    <property type="match status" value="1"/>
</dbReference>